<keyword evidence="9" id="KW-0805">Transcription regulation</keyword>
<dbReference type="EC" id="3.4.19.12" evidence="4"/>
<dbReference type="RefSeq" id="XP_003060011.1">
    <property type="nucleotide sequence ID" value="XM_003059965.1"/>
</dbReference>
<feature type="region of interest" description="Disordered" evidence="12">
    <location>
        <begin position="1"/>
        <end position="27"/>
    </location>
</feature>
<dbReference type="PROSITE" id="PS00973">
    <property type="entry name" value="USP_2"/>
    <property type="match status" value="1"/>
</dbReference>
<dbReference type="OrthoDB" id="47475at2759"/>
<dbReference type="AlphaFoldDB" id="C1MX03"/>
<evidence type="ECO:0000313" key="14">
    <source>
        <dbReference type="EMBL" id="EEH55963.1"/>
    </source>
</evidence>
<dbReference type="GeneID" id="9685100"/>
<keyword evidence="8" id="KW-0788">Thiol protease</keyword>
<feature type="compositionally biased region" description="Basic residues" evidence="12">
    <location>
        <begin position="15"/>
        <end position="24"/>
    </location>
</feature>
<dbReference type="Pfam" id="PF00443">
    <property type="entry name" value="UCH"/>
    <property type="match status" value="2"/>
</dbReference>
<gene>
    <name evidence="14" type="ORF">MICPUCDRAFT_59315</name>
</gene>
<dbReference type="OMA" id="FRTRTVH"/>
<protein>
    <recommendedName>
        <fullName evidence="4">ubiquitinyl hydrolase 1</fullName>
        <ecNumber evidence="4">3.4.19.12</ecNumber>
    </recommendedName>
</protein>
<keyword evidence="11" id="KW-0539">Nucleus</keyword>
<keyword evidence="5" id="KW-0645">Protease</keyword>
<dbReference type="SUPFAM" id="SSF54001">
    <property type="entry name" value="Cysteine proteinases"/>
    <property type="match status" value="1"/>
</dbReference>
<sequence>MTGTATTPPAVASGKKTRGPKPKPRQLGQCSHLKTFLAHGGTRVFAPLARCCLAAKFPGQMPKTRMDATMACLGCAKLCTRAQAPAHMKSQPPPPAGSTNTVNAHCVYADVERAELFCAACSTYVYALEFDKTVNGVAAVATGVGATTGGAEKRAAGDGDGDAIAGEEGGSNKKRKKTTPRTQLAKMDVHAAGGAPLASVNAHGVPRGLRGFANLGNTCFLSTVMQAVVRAPNVGGFFLRDGHNRHACGRERAERWTAAASAEDEHCLACELDGLVGEAYSGSGEPIVPSAFLHSCEGAAAKAETGAGAGAGGSGEISAAPPKSPDENGGANPQAPPARSEYCECVLHRAFAGSLRSDVTCKRCGHTSTVNDPTVGLSLDVPVPLGADGRRGGKGRGGGSGGGPGITLEGCLRQFARPETLSIDGDVFPCARCGDTATPKMKQMAIRRLPPTLALHLKRFEHGGAKKQNAHGDGGGSKIESHVSFPFVLPMRAYCASTAIRERYGNRLTPMSDGGGADDPKNYDLFAVVVHSGQGSDSGHYIAYVQWQGAWFRCDDHQVTRADPITVATAQAYLLFYQARPPPPP</sequence>
<comment type="similarity">
    <text evidence="3">Belongs to the peptidase C19 family.</text>
</comment>
<feature type="region of interest" description="Disordered" evidence="12">
    <location>
        <begin position="305"/>
        <end position="335"/>
    </location>
</feature>
<evidence type="ECO:0000259" key="13">
    <source>
        <dbReference type="PROSITE" id="PS50235"/>
    </source>
</evidence>
<dbReference type="InterPro" id="IPR038765">
    <property type="entry name" value="Papain-like_cys_pep_sf"/>
</dbReference>
<dbReference type="InterPro" id="IPR013083">
    <property type="entry name" value="Znf_RING/FYVE/PHD"/>
</dbReference>
<dbReference type="GO" id="GO:0005634">
    <property type="term" value="C:nucleus"/>
    <property type="evidence" value="ECO:0007669"/>
    <property type="project" value="UniProtKB-SubCell"/>
</dbReference>
<evidence type="ECO:0000256" key="9">
    <source>
        <dbReference type="ARBA" id="ARBA00023015"/>
    </source>
</evidence>
<evidence type="ECO:0000313" key="15">
    <source>
        <dbReference type="Proteomes" id="UP000001876"/>
    </source>
</evidence>
<keyword evidence="6" id="KW-0833">Ubl conjugation pathway</keyword>
<name>C1MX03_MICPC</name>
<keyword evidence="10" id="KW-0804">Transcription</keyword>
<dbReference type="eggNOG" id="KOG1867">
    <property type="taxonomic scope" value="Eukaryota"/>
</dbReference>
<evidence type="ECO:0000256" key="4">
    <source>
        <dbReference type="ARBA" id="ARBA00012759"/>
    </source>
</evidence>
<dbReference type="GO" id="GO:0006508">
    <property type="term" value="P:proteolysis"/>
    <property type="evidence" value="ECO:0007669"/>
    <property type="project" value="UniProtKB-KW"/>
</dbReference>
<dbReference type="Gene3D" id="3.30.40.10">
    <property type="entry name" value="Zinc/RING finger domain, C3HC4 (zinc finger)"/>
    <property type="match status" value="1"/>
</dbReference>
<evidence type="ECO:0000256" key="12">
    <source>
        <dbReference type="SAM" id="MobiDB-lite"/>
    </source>
</evidence>
<keyword evidence="7" id="KW-0378">Hydrolase</keyword>
<evidence type="ECO:0000256" key="11">
    <source>
        <dbReference type="ARBA" id="ARBA00023242"/>
    </source>
</evidence>
<evidence type="ECO:0000256" key="1">
    <source>
        <dbReference type="ARBA" id="ARBA00000707"/>
    </source>
</evidence>
<evidence type="ECO:0000256" key="3">
    <source>
        <dbReference type="ARBA" id="ARBA00009085"/>
    </source>
</evidence>
<evidence type="ECO:0000256" key="6">
    <source>
        <dbReference type="ARBA" id="ARBA00022786"/>
    </source>
</evidence>
<evidence type="ECO:0000256" key="8">
    <source>
        <dbReference type="ARBA" id="ARBA00022807"/>
    </source>
</evidence>
<evidence type="ECO:0000256" key="2">
    <source>
        <dbReference type="ARBA" id="ARBA00004123"/>
    </source>
</evidence>
<organism evidence="15">
    <name type="scientific">Micromonas pusilla (strain CCMP1545)</name>
    <name type="common">Picoplanktonic green alga</name>
    <dbReference type="NCBI Taxonomy" id="564608"/>
    <lineage>
        <taxon>Eukaryota</taxon>
        <taxon>Viridiplantae</taxon>
        <taxon>Chlorophyta</taxon>
        <taxon>Mamiellophyceae</taxon>
        <taxon>Mamiellales</taxon>
        <taxon>Mamiellaceae</taxon>
        <taxon>Micromonas</taxon>
    </lineage>
</organism>
<dbReference type="GO" id="GO:0004843">
    <property type="term" value="F:cysteine-type deubiquitinase activity"/>
    <property type="evidence" value="ECO:0007669"/>
    <property type="project" value="UniProtKB-EC"/>
</dbReference>
<keyword evidence="15" id="KW-1185">Reference proteome</keyword>
<proteinExistence type="inferred from homology"/>
<dbReference type="PANTHER" id="PTHR21646:SF33">
    <property type="entry name" value="UBIQUITIN CARBOXYL-TERMINAL HYDROLASE 22"/>
    <property type="match status" value="1"/>
</dbReference>
<dbReference type="PANTHER" id="PTHR21646">
    <property type="entry name" value="UBIQUITIN CARBOXYL-TERMINAL HYDROLASE"/>
    <property type="match status" value="1"/>
</dbReference>
<feature type="region of interest" description="Disordered" evidence="12">
    <location>
        <begin position="149"/>
        <end position="181"/>
    </location>
</feature>
<dbReference type="EMBL" id="GG663741">
    <property type="protein sequence ID" value="EEH55963.1"/>
    <property type="molecule type" value="Genomic_DNA"/>
</dbReference>
<evidence type="ECO:0000256" key="7">
    <source>
        <dbReference type="ARBA" id="ARBA00022801"/>
    </source>
</evidence>
<dbReference type="InterPro" id="IPR018200">
    <property type="entry name" value="USP_CS"/>
</dbReference>
<reference evidence="14 15" key="1">
    <citation type="journal article" date="2009" name="Science">
        <title>Green evolution and dynamic adaptations revealed by genomes of the marine picoeukaryotes Micromonas.</title>
        <authorList>
            <person name="Worden A.Z."/>
            <person name="Lee J.H."/>
            <person name="Mock T."/>
            <person name="Rouze P."/>
            <person name="Simmons M.P."/>
            <person name="Aerts A.L."/>
            <person name="Allen A.E."/>
            <person name="Cuvelier M.L."/>
            <person name="Derelle E."/>
            <person name="Everett M.V."/>
            <person name="Foulon E."/>
            <person name="Grimwood J."/>
            <person name="Gundlach H."/>
            <person name="Henrissat B."/>
            <person name="Napoli C."/>
            <person name="McDonald S.M."/>
            <person name="Parker M.S."/>
            <person name="Rombauts S."/>
            <person name="Salamov A."/>
            <person name="Von Dassow P."/>
            <person name="Badger J.H."/>
            <person name="Coutinho P.M."/>
            <person name="Demir E."/>
            <person name="Dubchak I."/>
            <person name="Gentemann C."/>
            <person name="Eikrem W."/>
            <person name="Gready J.E."/>
            <person name="John U."/>
            <person name="Lanier W."/>
            <person name="Lindquist E.A."/>
            <person name="Lucas S."/>
            <person name="Mayer K.F."/>
            <person name="Moreau H."/>
            <person name="Not F."/>
            <person name="Otillar R."/>
            <person name="Panaud O."/>
            <person name="Pangilinan J."/>
            <person name="Paulsen I."/>
            <person name="Piegu B."/>
            <person name="Poliakov A."/>
            <person name="Robbens S."/>
            <person name="Schmutz J."/>
            <person name="Toulza E."/>
            <person name="Wyss T."/>
            <person name="Zelensky A."/>
            <person name="Zhou K."/>
            <person name="Armbrust E.V."/>
            <person name="Bhattacharya D."/>
            <person name="Goodenough U.W."/>
            <person name="Van de Peer Y."/>
            <person name="Grigoriev I.V."/>
        </authorList>
    </citation>
    <scope>NUCLEOTIDE SEQUENCE [LARGE SCALE GENOMIC DNA]</scope>
    <source>
        <strain evidence="14 15">CCMP1545</strain>
    </source>
</reference>
<dbReference type="Proteomes" id="UP000001876">
    <property type="component" value="Unassembled WGS sequence"/>
</dbReference>
<accession>C1MX03</accession>
<dbReference type="InterPro" id="IPR050185">
    <property type="entry name" value="Ub_carboxyl-term_hydrolase"/>
</dbReference>
<dbReference type="STRING" id="564608.C1MX03"/>
<dbReference type="GO" id="GO:0016579">
    <property type="term" value="P:protein deubiquitination"/>
    <property type="evidence" value="ECO:0007669"/>
    <property type="project" value="InterPro"/>
</dbReference>
<feature type="domain" description="USP" evidence="13">
    <location>
        <begin position="210"/>
        <end position="580"/>
    </location>
</feature>
<comment type="subcellular location">
    <subcellularLocation>
        <location evidence="2">Nucleus</location>
    </subcellularLocation>
</comment>
<dbReference type="Gene3D" id="3.90.70.10">
    <property type="entry name" value="Cysteine proteinases"/>
    <property type="match status" value="1"/>
</dbReference>
<dbReference type="PROSITE" id="PS50235">
    <property type="entry name" value="USP_3"/>
    <property type="match status" value="1"/>
</dbReference>
<dbReference type="KEGG" id="mpp:MICPUCDRAFT_59315"/>
<comment type="catalytic activity">
    <reaction evidence="1">
        <text>Thiol-dependent hydrolysis of ester, thioester, amide, peptide and isopeptide bonds formed by the C-terminal Gly of ubiquitin (a 76-residue protein attached to proteins as an intracellular targeting signal).</text>
        <dbReference type="EC" id="3.4.19.12"/>
    </reaction>
</comment>
<dbReference type="InterPro" id="IPR028889">
    <property type="entry name" value="USP"/>
</dbReference>
<evidence type="ECO:0000256" key="5">
    <source>
        <dbReference type="ARBA" id="ARBA00022670"/>
    </source>
</evidence>
<dbReference type="InterPro" id="IPR001394">
    <property type="entry name" value="Peptidase_C19_UCH"/>
</dbReference>
<evidence type="ECO:0000256" key="10">
    <source>
        <dbReference type="ARBA" id="ARBA00023163"/>
    </source>
</evidence>